<proteinExistence type="predicted"/>
<gene>
    <name evidence="1" type="ORF">UFOPK2362_00100</name>
</gene>
<reference evidence="1" key="1">
    <citation type="submission" date="2020-05" db="EMBL/GenBank/DDBJ databases">
        <authorList>
            <person name="Chiriac C."/>
            <person name="Salcher M."/>
            <person name="Ghai R."/>
            <person name="Kavagutti S V."/>
        </authorList>
    </citation>
    <scope>NUCLEOTIDE SEQUENCE</scope>
</reference>
<dbReference type="EMBL" id="CAEZXI010000004">
    <property type="protein sequence ID" value="CAB4677077.1"/>
    <property type="molecule type" value="Genomic_DNA"/>
</dbReference>
<dbReference type="AlphaFoldDB" id="A0A6J6MSY2"/>
<sequence length="229" mass="26196">MMNAMDLMESEVVVTGRLVDASNATLYGHLKNNKDLKLIYKPIAGERPLWDFTSGNLASREVAAYKFSEIFDFNLVPPTVMRDGPYGKGMVQLWRSNSQPSNLIEIGQSDHPDLRKITLFDCLINNADRKYGHLLILDDGRIQGCDHGVCFHIEDKLRSVLWQFAGESFTESEMEILRRVISHDLKDDFHSLLRDDEINAIRERAIRLLNEPFFPLPATDRPSIPWPPV</sequence>
<organism evidence="1">
    <name type="scientific">freshwater metagenome</name>
    <dbReference type="NCBI Taxonomy" id="449393"/>
    <lineage>
        <taxon>unclassified sequences</taxon>
        <taxon>metagenomes</taxon>
        <taxon>ecological metagenomes</taxon>
    </lineage>
</organism>
<name>A0A6J6MSY2_9ZZZZ</name>
<protein>
    <submittedName>
        <fullName evidence="1">Unannotated protein</fullName>
    </submittedName>
</protein>
<evidence type="ECO:0000313" key="1">
    <source>
        <dbReference type="EMBL" id="CAB4677077.1"/>
    </source>
</evidence>
<accession>A0A6J6MSY2</accession>